<dbReference type="InterPro" id="IPR010487">
    <property type="entry name" value="NGRN/Rrg9"/>
</dbReference>
<evidence type="ECO:0000256" key="5">
    <source>
        <dbReference type="ARBA" id="ARBA00022946"/>
    </source>
</evidence>
<reference evidence="7 8" key="2">
    <citation type="journal article" date="2013" name="PLoS Genet.">
        <title>Comparative genome structure, secondary metabolite, and effector coding capacity across Cochliobolus pathogens.</title>
        <authorList>
            <person name="Condon B.J."/>
            <person name="Leng Y."/>
            <person name="Wu D."/>
            <person name="Bushley K.E."/>
            <person name="Ohm R.A."/>
            <person name="Otillar R."/>
            <person name="Martin J."/>
            <person name="Schackwitz W."/>
            <person name="Grimwood J."/>
            <person name="MohdZainudin N."/>
            <person name="Xue C."/>
            <person name="Wang R."/>
            <person name="Manning V.A."/>
            <person name="Dhillon B."/>
            <person name="Tu Z.J."/>
            <person name="Steffenson B.J."/>
            <person name="Salamov A."/>
            <person name="Sun H."/>
            <person name="Lowry S."/>
            <person name="LaButti K."/>
            <person name="Han J."/>
            <person name="Copeland A."/>
            <person name="Lindquist E."/>
            <person name="Barry K."/>
            <person name="Schmutz J."/>
            <person name="Baker S.E."/>
            <person name="Ciuffetti L.M."/>
            <person name="Grigoriev I.V."/>
            <person name="Zhong S."/>
            <person name="Turgeon B.G."/>
        </authorList>
    </citation>
    <scope>NUCLEOTIDE SEQUENCE [LARGE SCALE GENOMIC DNA]</scope>
    <source>
        <strain evidence="8">28A</strain>
    </source>
</reference>
<feature type="compositionally biased region" description="Polar residues" evidence="6">
    <location>
        <begin position="264"/>
        <end position="275"/>
    </location>
</feature>
<proteinExistence type="inferred from homology"/>
<evidence type="ECO:0000256" key="2">
    <source>
        <dbReference type="ARBA" id="ARBA00004173"/>
    </source>
</evidence>
<comment type="function">
    <text evidence="1">Required for respiratory activity and maintenance and expression of the mitochondrial genome.</text>
</comment>
<keyword evidence="8" id="KW-1185">Reference proteome</keyword>
<dbReference type="STRING" id="671987.R0J240"/>
<dbReference type="GO" id="GO:0005634">
    <property type="term" value="C:nucleus"/>
    <property type="evidence" value="ECO:0007669"/>
    <property type="project" value="TreeGrafter"/>
</dbReference>
<evidence type="ECO:0000256" key="1">
    <source>
        <dbReference type="ARBA" id="ARBA00003548"/>
    </source>
</evidence>
<dbReference type="Pfam" id="PF06413">
    <property type="entry name" value="Neugrin"/>
    <property type="match status" value="1"/>
</dbReference>
<dbReference type="EMBL" id="KB908482">
    <property type="protein sequence ID" value="EOA91025.1"/>
    <property type="molecule type" value="Genomic_DNA"/>
</dbReference>
<reference evidence="7 8" key="1">
    <citation type="journal article" date="2012" name="PLoS Pathog.">
        <title>Diverse lifestyles and strategies of plant pathogenesis encoded in the genomes of eighteen Dothideomycetes fungi.</title>
        <authorList>
            <person name="Ohm R.A."/>
            <person name="Feau N."/>
            <person name="Henrissat B."/>
            <person name="Schoch C.L."/>
            <person name="Horwitz B.A."/>
            <person name="Barry K.W."/>
            <person name="Condon B.J."/>
            <person name="Copeland A.C."/>
            <person name="Dhillon B."/>
            <person name="Glaser F."/>
            <person name="Hesse C.N."/>
            <person name="Kosti I."/>
            <person name="LaButti K."/>
            <person name="Lindquist E.A."/>
            <person name="Lucas S."/>
            <person name="Salamov A.A."/>
            <person name="Bradshaw R.E."/>
            <person name="Ciuffetti L."/>
            <person name="Hamelin R.C."/>
            <person name="Kema G.H.J."/>
            <person name="Lawrence C."/>
            <person name="Scott J.A."/>
            <person name="Spatafora J.W."/>
            <person name="Turgeon B.G."/>
            <person name="de Wit P.J.G.M."/>
            <person name="Zhong S."/>
            <person name="Goodwin S.B."/>
            <person name="Grigoriev I.V."/>
        </authorList>
    </citation>
    <scope>NUCLEOTIDE SEQUENCE [LARGE SCALE GENOMIC DNA]</scope>
    <source>
        <strain evidence="8">28A</strain>
    </source>
</reference>
<dbReference type="GO" id="GO:0005739">
    <property type="term" value="C:mitochondrion"/>
    <property type="evidence" value="ECO:0007669"/>
    <property type="project" value="UniProtKB-SubCell"/>
</dbReference>
<evidence type="ECO:0000256" key="3">
    <source>
        <dbReference type="ARBA" id="ARBA00010895"/>
    </source>
</evidence>
<dbReference type="Proteomes" id="UP000016935">
    <property type="component" value="Unassembled WGS sequence"/>
</dbReference>
<name>R0J240_EXST2</name>
<feature type="region of interest" description="Disordered" evidence="6">
    <location>
        <begin position="31"/>
        <end position="60"/>
    </location>
</feature>
<evidence type="ECO:0000313" key="8">
    <source>
        <dbReference type="Proteomes" id="UP000016935"/>
    </source>
</evidence>
<dbReference type="RefSeq" id="XP_008021696.1">
    <property type="nucleotide sequence ID" value="XM_008023505.1"/>
</dbReference>
<dbReference type="PANTHER" id="PTHR13475">
    <property type="entry name" value="NEUGRIN"/>
    <property type="match status" value="1"/>
</dbReference>
<sequence length="275" mass="31627">MRLAFPNCPHCCTRRTLSLFIRSLTTPQSAFPANRLPLLSPHPSRFRSDKRPPPIYDASLKTPRKKKLLQLEADAAAAAKSNEIQDALTDELSSQQQQRKPSRPAWAIQKEALREKFNGEAWSPRKKLSPDTMEGIRHLHHTQPEKFTTPILADHFKVSPEAIRRILKSKWRPSDAEYEERMQRWNKRGERIWENLVEMGVKPPKRWRDMGVGRARDGEVPRWKSRRRNLVEVGESGDGADVLANYLPDEDILPTVDKHGRSKTVPSSVPLSQRL</sequence>
<organism evidence="7 8">
    <name type="scientific">Exserohilum turcicum (strain 28A)</name>
    <name type="common">Northern leaf blight fungus</name>
    <name type="synonym">Setosphaeria turcica</name>
    <dbReference type="NCBI Taxonomy" id="671987"/>
    <lineage>
        <taxon>Eukaryota</taxon>
        <taxon>Fungi</taxon>
        <taxon>Dikarya</taxon>
        <taxon>Ascomycota</taxon>
        <taxon>Pezizomycotina</taxon>
        <taxon>Dothideomycetes</taxon>
        <taxon>Pleosporomycetidae</taxon>
        <taxon>Pleosporales</taxon>
        <taxon>Pleosporineae</taxon>
        <taxon>Pleosporaceae</taxon>
        <taxon>Exserohilum</taxon>
    </lineage>
</organism>
<comment type="similarity">
    <text evidence="3">Belongs to the RRG9 family.</text>
</comment>
<dbReference type="HOGENOM" id="CLU_047598_1_0_1"/>
<evidence type="ECO:0000313" key="7">
    <source>
        <dbReference type="EMBL" id="EOA91025.1"/>
    </source>
</evidence>
<gene>
    <name evidence="7" type="ORF">SETTUDRAFT_175070</name>
</gene>
<dbReference type="PANTHER" id="PTHR13475:SF3">
    <property type="entry name" value="NEUGRIN"/>
    <property type="match status" value="1"/>
</dbReference>
<evidence type="ECO:0000256" key="4">
    <source>
        <dbReference type="ARBA" id="ARBA00013566"/>
    </source>
</evidence>
<dbReference type="GeneID" id="19401372"/>
<evidence type="ECO:0000256" key="6">
    <source>
        <dbReference type="SAM" id="MobiDB-lite"/>
    </source>
</evidence>
<protein>
    <recommendedName>
        <fullName evidence="4">Required for respiratory growth protein 9, mitochondrial</fullName>
    </recommendedName>
</protein>
<dbReference type="OrthoDB" id="5578174at2759"/>
<dbReference type="eggNOG" id="ENOG502S7IA">
    <property type="taxonomic scope" value="Eukaryota"/>
</dbReference>
<feature type="region of interest" description="Disordered" evidence="6">
    <location>
        <begin position="253"/>
        <end position="275"/>
    </location>
</feature>
<dbReference type="AlphaFoldDB" id="R0J240"/>
<keyword evidence="5" id="KW-0809">Transit peptide</keyword>
<accession>R0J240</accession>
<comment type="subcellular location">
    <subcellularLocation>
        <location evidence="2">Mitochondrion</location>
    </subcellularLocation>
</comment>